<keyword evidence="3" id="KW-1185">Reference proteome</keyword>
<keyword evidence="1" id="KW-0732">Signal</keyword>
<dbReference type="Proteomes" id="UP001269375">
    <property type="component" value="Unassembled WGS sequence"/>
</dbReference>
<name>A0ABU1GTC0_9GAMM</name>
<evidence type="ECO:0000313" key="2">
    <source>
        <dbReference type="EMBL" id="MDR5894747.1"/>
    </source>
</evidence>
<feature type="signal peptide" evidence="1">
    <location>
        <begin position="1"/>
        <end position="22"/>
    </location>
</feature>
<comment type="caution">
    <text evidence="2">The sequence shown here is derived from an EMBL/GenBank/DDBJ whole genome shotgun (WGS) entry which is preliminary data.</text>
</comment>
<dbReference type="EMBL" id="JARWAO010000001">
    <property type="protein sequence ID" value="MDR5894747.1"/>
    <property type="molecule type" value="Genomic_DNA"/>
</dbReference>
<dbReference type="RefSeq" id="WP_251593053.1">
    <property type="nucleotide sequence ID" value="NZ_JAMLJI010000002.1"/>
</dbReference>
<accession>A0ABU1GTC0</accession>
<proteinExistence type="predicted"/>
<evidence type="ECO:0000313" key="3">
    <source>
        <dbReference type="Proteomes" id="UP001269375"/>
    </source>
</evidence>
<gene>
    <name evidence="2" type="ORF">QC825_01505</name>
</gene>
<protein>
    <submittedName>
        <fullName evidence="2">Uncharacterized protein</fullName>
    </submittedName>
</protein>
<reference evidence="2 3" key="1">
    <citation type="submission" date="2023-04" db="EMBL/GenBank/DDBJ databases">
        <title>A long-awaited taxogenomic arrangement of the family Halomonadaceae.</title>
        <authorList>
            <person name="De La Haba R."/>
            <person name="Chuvochina M."/>
            <person name="Wittouck S."/>
            <person name="Arahal D.R."/>
            <person name="Sanchez-Porro C."/>
            <person name="Hugenholtz P."/>
            <person name="Ventosa A."/>
        </authorList>
    </citation>
    <scope>NUCLEOTIDE SEQUENCE [LARGE SCALE GENOMIC DNA]</scope>
    <source>
        <strain evidence="2 3">DSM 22428</strain>
    </source>
</reference>
<sequence>MNMLKLSGAALASVMMVSLAQAAPPKTPESPMVKECIDLAVKDSPKLEGLPYGQDNIDDYTQGEPFDLEVTLYGQGNALLNLKCDVDESGSVSYKGHDRNGSWAG</sequence>
<feature type="chain" id="PRO_5046628477" evidence="1">
    <location>
        <begin position="23"/>
        <end position="105"/>
    </location>
</feature>
<evidence type="ECO:0000256" key="1">
    <source>
        <dbReference type="SAM" id="SignalP"/>
    </source>
</evidence>
<organism evidence="2 3">
    <name type="scientific">Larsenimonas suaedae</name>
    <dbReference type="NCBI Taxonomy" id="1851019"/>
    <lineage>
        <taxon>Bacteria</taxon>
        <taxon>Pseudomonadati</taxon>
        <taxon>Pseudomonadota</taxon>
        <taxon>Gammaproteobacteria</taxon>
        <taxon>Oceanospirillales</taxon>
        <taxon>Halomonadaceae</taxon>
        <taxon>Larsenimonas</taxon>
    </lineage>
</organism>